<name>T1BQA1_9ZZZZ</name>
<feature type="region of interest" description="Disordered" evidence="1">
    <location>
        <begin position="1"/>
        <end position="26"/>
    </location>
</feature>
<reference evidence="2" key="1">
    <citation type="submission" date="2013-08" db="EMBL/GenBank/DDBJ databases">
        <authorList>
            <person name="Mendez C."/>
            <person name="Richter M."/>
            <person name="Ferrer M."/>
            <person name="Sanchez J."/>
        </authorList>
    </citation>
    <scope>NUCLEOTIDE SEQUENCE</scope>
</reference>
<evidence type="ECO:0000313" key="2">
    <source>
        <dbReference type="EMBL" id="EQD72027.1"/>
    </source>
</evidence>
<dbReference type="AlphaFoldDB" id="T1BQA1"/>
<protein>
    <submittedName>
        <fullName evidence="2">Uncharacterized protein</fullName>
    </submittedName>
</protein>
<sequence length="190" mass="20250">MRPTASARRAGGPIPAPPASAAAGPAPVDLREKVDQDRGTLKRLQLLVPGFRAYRQGEDIRAADSILRRQVADKIKNARTSAENARAALTQSGQFSVLMDLAPLISDLLTLEPKIRSAEQGYSGISPATRVGNADLDRLYEYDYGFVLAGDQLDQTLAPLPALAAGANAADLQRLVASARSQVSQLQQAF</sequence>
<proteinExistence type="predicted"/>
<evidence type="ECO:0000256" key="1">
    <source>
        <dbReference type="SAM" id="MobiDB-lite"/>
    </source>
</evidence>
<feature type="non-terminal residue" evidence="2">
    <location>
        <position position="190"/>
    </location>
</feature>
<organism evidence="2">
    <name type="scientific">mine drainage metagenome</name>
    <dbReference type="NCBI Taxonomy" id="410659"/>
    <lineage>
        <taxon>unclassified sequences</taxon>
        <taxon>metagenomes</taxon>
        <taxon>ecological metagenomes</taxon>
    </lineage>
</organism>
<reference evidence="2" key="2">
    <citation type="journal article" date="2014" name="ISME J.">
        <title>Microbial stratification in low pH oxic and suboxic macroscopic growths along an acid mine drainage.</title>
        <authorList>
            <person name="Mendez-Garcia C."/>
            <person name="Mesa V."/>
            <person name="Sprenger R.R."/>
            <person name="Richter M."/>
            <person name="Diez M.S."/>
            <person name="Solano J."/>
            <person name="Bargiela R."/>
            <person name="Golyshina O.V."/>
            <person name="Manteca A."/>
            <person name="Ramos J.L."/>
            <person name="Gallego J.R."/>
            <person name="Llorente I."/>
            <person name="Martins Dos Santos V.A."/>
            <person name="Jensen O.N."/>
            <person name="Pelaez A.I."/>
            <person name="Sanchez J."/>
            <person name="Ferrer M."/>
        </authorList>
    </citation>
    <scope>NUCLEOTIDE SEQUENCE</scope>
</reference>
<accession>T1BQA1</accession>
<gene>
    <name evidence="2" type="ORF">B1B_04120</name>
</gene>
<comment type="caution">
    <text evidence="2">The sequence shown here is derived from an EMBL/GenBank/DDBJ whole genome shotgun (WGS) entry which is preliminary data.</text>
</comment>
<dbReference type="EMBL" id="AUZY01002582">
    <property type="protein sequence ID" value="EQD72027.1"/>
    <property type="molecule type" value="Genomic_DNA"/>
</dbReference>